<organism evidence="1">
    <name type="scientific">Tetraselmis sp. GSL018</name>
    <dbReference type="NCBI Taxonomy" id="582737"/>
    <lineage>
        <taxon>Eukaryota</taxon>
        <taxon>Viridiplantae</taxon>
        <taxon>Chlorophyta</taxon>
        <taxon>core chlorophytes</taxon>
        <taxon>Chlorodendrophyceae</taxon>
        <taxon>Chlorodendrales</taxon>
        <taxon>Chlorodendraceae</taxon>
        <taxon>Tetraselmis</taxon>
    </lineage>
</organism>
<gene>
    <name evidence="1" type="ORF">TSPGSL018_24461</name>
</gene>
<accession>A0A061RQ04</accession>
<evidence type="ECO:0000313" key="1">
    <source>
        <dbReference type="EMBL" id="JAC74977.1"/>
    </source>
</evidence>
<feature type="non-terminal residue" evidence="1">
    <location>
        <position position="191"/>
    </location>
</feature>
<reference evidence="1" key="1">
    <citation type="submission" date="2014-05" db="EMBL/GenBank/DDBJ databases">
        <title>The transcriptome of the halophilic microalga Tetraselmis sp. GSL018 isolated from the Great Salt Lake, Utah.</title>
        <authorList>
            <person name="Jinkerson R.E."/>
            <person name="D'Adamo S."/>
            <person name="Posewitz M.C."/>
        </authorList>
    </citation>
    <scope>NUCLEOTIDE SEQUENCE</scope>
    <source>
        <strain evidence="1">GSL018</strain>
    </source>
</reference>
<proteinExistence type="predicted"/>
<dbReference type="EMBL" id="GBEZ01010738">
    <property type="protein sequence ID" value="JAC74977.1"/>
    <property type="molecule type" value="Transcribed_RNA"/>
</dbReference>
<sequence>PDMALASAPAAAKLRASTLMVFAGDSPEDEAAAPNAWQCPWTRWAQAMLAERFLGAAPSGNAAGGGWILAGEADQLVQRFSCSSFGDPLFAAHVFLCLSDLCSEEAQSVAWQRLADERALHLFPPEECLGPLALGSRPAPGLGAGSRRLAELLAGFVVDGLFDRALERNAATWSLAARRTVSWLIHGDGDR</sequence>
<dbReference type="AlphaFoldDB" id="A0A061RQ04"/>
<feature type="non-terminal residue" evidence="1">
    <location>
        <position position="1"/>
    </location>
</feature>
<name>A0A061RQ04_9CHLO</name>
<protein>
    <submittedName>
        <fullName evidence="1">Uncharacterized protein</fullName>
    </submittedName>
</protein>